<accession>A0A1I7TWH0</accession>
<proteinExistence type="predicted"/>
<sequence length="183" mass="21279">MEADQVRLNFAVRATTSFALLLTTFILFSFICKDLVEQKEFKCAPQKEFFADLTEVMGNQSLQHAAIVCAMSSNLLVFILARVAPLEDNAVKPFGTVLFFSHLAHMALLVPMIWRMNILLKMASNLTDPQFPLEKWFTTNFLRLTISWSCAFLSYILHFFQDKEFTEEEERAHERMHRAYLRN</sequence>
<evidence type="ECO:0000313" key="2">
    <source>
        <dbReference type="Proteomes" id="UP000095282"/>
    </source>
</evidence>
<feature type="transmembrane region" description="Helical" evidence="1">
    <location>
        <begin position="12"/>
        <end position="32"/>
    </location>
</feature>
<keyword evidence="1" id="KW-0812">Transmembrane</keyword>
<organism evidence="2 3">
    <name type="scientific">Caenorhabditis tropicalis</name>
    <dbReference type="NCBI Taxonomy" id="1561998"/>
    <lineage>
        <taxon>Eukaryota</taxon>
        <taxon>Metazoa</taxon>
        <taxon>Ecdysozoa</taxon>
        <taxon>Nematoda</taxon>
        <taxon>Chromadorea</taxon>
        <taxon>Rhabditida</taxon>
        <taxon>Rhabditina</taxon>
        <taxon>Rhabditomorpha</taxon>
        <taxon>Rhabditoidea</taxon>
        <taxon>Rhabditidae</taxon>
        <taxon>Peloderinae</taxon>
        <taxon>Caenorhabditis</taxon>
    </lineage>
</organism>
<protein>
    <submittedName>
        <fullName evidence="3">Transmembrane protein</fullName>
    </submittedName>
</protein>
<dbReference type="WBParaSite" id="Csp11.Scaffold629.g12476.t1">
    <property type="protein sequence ID" value="Csp11.Scaffold629.g12476.t1"/>
    <property type="gene ID" value="Csp11.Scaffold629.g12476"/>
</dbReference>
<feature type="transmembrane region" description="Helical" evidence="1">
    <location>
        <begin position="65"/>
        <end position="85"/>
    </location>
</feature>
<feature type="transmembrane region" description="Helical" evidence="1">
    <location>
        <begin position="97"/>
        <end position="120"/>
    </location>
</feature>
<evidence type="ECO:0000313" key="3">
    <source>
        <dbReference type="WBParaSite" id="Csp11.Scaffold629.g12476.t1"/>
    </source>
</evidence>
<keyword evidence="1" id="KW-1133">Transmembrane helix</keyword>
<reference evidence="3" key="1">
    <citation type="submission" date="2016-11" db="UniProtKB">
        <authorList>
            <consortium name="WormBaseParasite"/>
        </authorList>
    </citation>
    <scope>IDENTIFICATION</scope>
</reference>
<keyword evidence="2" id="KW-1185">Reference proteome</keyword>
<keyword evidence="1" id="KW-0472">Membrane</keyword>
<dbReference type="Proteomes" id="UP000095282">
    <property type="component" value="Unplaced"/>
</dbReference>
<evidence type="ECO:0000256" key="1">
    <source>
        <dbReference type="SAM" id="Phobius"/>
    </source>
</evidence>
<name>A0A1I7TWH0_9PELO</name>
<dbReference type="AlphaFoldDB" id="A0A1I7TWH0"/>